<keyword evidence="2" id="KW-0547">Nucleotide-binding</keyword>
<keyword evidence="3" id="KW-1185">Reference proteome</keyword>
<proteinExistence type="predicted"/>
<dbReference type="Pfam" id="PF13401">
    <property type="entry name" value="AAA_22"/>
    <property type="match status" value="1"/>
</dbReference>
<dbReference type="InterPro" id="IPR049945">
    <property type="entry name" value="AAA_22"/>
</dbReference>
<feature type="domain" description="ORC1/DEAH AAA+ ATPase" evidence="1">
    <location>
        <begin position="35"/>
        <end position="168"/>
    </location>
</feature>
<name>A0ABS7T5E4_9GAMM</name>
<protein>
    <submittedName>
        <fullName evidence="2">ATP-binding protein</fullName>
    </submittedName>
</protein>
<evidence type="ECO:0000313" key="3">
    <source>
        <dbReference type="Proteomes" id="UP001430954"/>
    </source>
</evidence>
<gene>
    <name evidence="2" type="ORF">K6753_06045</name>
</gene>
<accession>A0ABS7T5E4</accession>
<keyword evidence="2" id="KW-0067">ATP-binding</keyword>
<dbReference type="GO" id="GO:0005524">
    <property type="term" value="F:ATP binding"/>
    <property type="evidence" value="ECO:0007669"/>
    <property type="project" value="UniProtKB-KW"/>
</dbReference>
<sequence length="317" mass="35335">MHPVELDTYVMPTNALENFINVVVGWINSNVVGALVPGLQRIGKSWAVDYFASNYRQWLGNSVGVVSAEVLFHKAGISEGAFWGDLLSSMGRPTTKRSPEDRRKLFVGRLVEVGARSEKKKVVIFLDEAQLLDDALFKLLIGVHNELWRTYRIKCVWILVGQPELDTIVTTFISEGKRQIVGRFMADTYAFQPLTGITDFKAAVDCYDLHLHYPAGGPSFTAHFAPLPWEAGYRLSSDAQMIYERIVQARLDNGLPEGQGMTMQGFTTLLNSILINLLPNLQVGDKLQDKDVDQSIVATNCMIFEQQEALLATASVH</sequence>
<reference evidence="2 3" key="1">
    <citation type="submission" date="2021-09" db="EMBL/GenBank/DDBJ databases">
        <title>Lysobacter sp. 13A isolated from the river sediment.</title>
        <authorList>
            <person name="Liu H."/>
            <person name="Li S."/>
            <person name="Mao S."/>
        </authorList>
    </citation>
    <scope>NUCLEOTIDE SEQUENCE [LARGE SCALE GENOMIC DNA]</scope>
    <source>
        <strain evidence="2 3">13A</strain>
    </source>
</reference>
<dbReference type="EMBL" id="JAINZW010000002">
    <property type="protein sequence ID" value="MBZ4039092.1"/>
    <property type="molecule type" value="Genomic_DNA"/>
</dbReference>
<dbReference type="RefSeq" id="WP_223675333.1">
    <property type="nucleotide sequence ID" value="NZ_JAINZW010000002.1"/>
</dbReference>
<evidence type="ECO:0000313" key="2">
    <source>
        <dbReference type="EMBL" id="MBZ4039092.1"/>
    </source>
</evidence>
<dbReference type="Proteomes" id="UP001430954">
    <property type="component" value="Unassembled WGS sequence"/>
</dbReference>
<dbReference type="InterPro" id="IPR027417">
    <property type="entry name" value="P-loop_NTPase"/>
</dbReference>
<comment type="caution">
    <text evidence="2">The sequence shown here is derived from an EMBL/GenBank/DDBJ whole genome shotgun (WGS) entry which is preliminary data.</text>
</comment>
<evidence type="ECO:0000259" key="1">
    <source>
        <dbReference type="Pfam" id="PF13401"/>
    </source>
</evidence>
<organism evidence="2 3">
    <name type="scientific">Novilysobacter selenitireducens</name>
    <dbReference type="NCBI Taxonomy" id="2872639"/>
    <lineage>
        <taxon>Bacteria</taxon>
        <taxon>Pseudomonadati</taxon>
        <taxon>Pseudomonadota</taxon>
        <taxon>Gammaproteobacteria</taxon>
        <taxon>Lysobacterales</taxon>
        <taxon>Lysobacteraceae</taxon>
        <taxon>Novilysobacter</taxon>
    </lineage>
</organism>
<dbReference type="SUPFAM" id="SSF52540">
    <property type="entry name" value="P-loop containing nucleoside triphosphate hydrolases"/>
    <property type="match status" value="1"/>
</dbReference>